<dbReference type="InterPro" id="IPR000719">
    <property type="entry name" value="Prot_kinase_dom"/>
</dbReference>
<dbReference type="Gene3D" id="1.10.510.10">
    <property type="entry name" value="Transferase(Phosphotransferase) domain 1"/>
    <property type="match status" value="1"/>
</dbReference>
<dbReference type="SUPFAM" id="SSF56112">
    <property type="entry name" value="Protein kinase-like (PK-like)"/>
    <property type="match status" value="1"/>
</dbReference>
<feature type="region of interest" description="Disordered" evidence="1">
    <location>
        <begin position="256"/>
        <end position="317"/>
    </location>
</feature>
<organism evidence="3 4">
    <name type="scientific">Mycena belliarum</name>
    <dbReference type="NCBI Taxonomy" id="1033014"/>
    <lineage>
        <taxon>Eukaryota</taxon>
        <taxon>Fungi</taxon>
        <taxon>Dikarya</taxon>
        <taxon>Basidiomycota</taxon>
        <taxon>Agaricomycotina</taxon>
        <taxon>Agaricomycetes</taxon>
        <taxon>Agaricomycetidae</taxon>
        <taxon>Agaricales</taxon>
        <taxon>Marasmiineae</taxon>
        <taxon>Mycenaceae</taxon>
        <taxon>Mycena</taxon>
    </lineage>
</organism>
<evidence type="ECO:0000313" key="4">
    <source>
        <dbReference type="Proteomes" id="UP001222325"/>
    </source>
</evidence>
<dbReference type="InterPro" id="IPR011009">
    <property type="entry name" value="Kinase-like_dom_sf"/>
</dbReference>
<protein>
    <recommendedName>
        <fullName evidence="2">Protein kinase domain-containing protein</fullName>
    </recommendedName>
</protein>
<dbReference type="PANTHER" id="PTHR37171:SF1">
    <property type="entry name" value="SERINE_THREONINE-PROTEIN KINASE YRZF-RELATED"/>
    <property type="match status" value="1"/>
</dbReference>
<keyword evidence="4" id="KW-1185">Reference proteome</keyword>
<dbReference type="PANTHER" id="PTHR37171">
    <property type="entry name" value="SERINE/THREONINE-PROTEIN KINASE YRZF-RELATED"/>
    <property type="match status" value="1"/>
</dbReference>
<reference evidence="3" key="1">
    <citation type="submission" date="2023-03" db="EMBL/GenBank/DDBJ databases">
        <title>Massive genome expansion in bonnet fungi (Mycena s.s.) driven by repeated elements and novel gene families across ecological guilds.</title>
        <authorList>
            <consortium name="Lawrence Berkeley National Laboratory"/>
            <person name="Harder C.B."/>
            <person name="Miyauchi S."/>
            <person name="Viragh M."/>
            <person name="Kuo A."/>
            <person name="Thoen E."/>
            <person name="Andreopoulos B."/>
            <person name="Lu D."/>
            <person name="Skrede I."/>
            <person name="Drula E."/>
            <person name="Henrissat B."/>
            <person name="Morin E."/>
            <person name="Kohler A."/>
            <person name="Barry K."/>
            <person name="LaButti K."/>
            <person name="Morin E."/>
            <person name="Salamov A."/>
            <person name="Lipzen A."/>
            <person name="Mereny Z."/>
            <person name="Hegedus B."/>
            <person name="Baldrian P."/>
            <person name="Stursova M."/>
            <person name="Weitz H."/>
            <person name="Taylor A."/>
            <person name="Grigoriev I.V."/>
            <person name="Nagy L.G."/>
            <person name="Martin F."/>
            <person name="Kauserud H."/>
        </authorList>
    </citation>
    <scope>NUCLEOTIDE SEQUENCE</scope>
    <source>
        <strain evidence="3">CBHHK173m</strain>
    </source>
</reference>
<comment type="caution">
    <text evidence="3">The sequence shown here is derived from an EMBL/GenBank/DDBJ whole genome shotgun (WGS) entry which is preliminary data.</text>
</comment>
<dbReference type="InterPro" id="IPR052396">
    <property type="entry name" value="Meiotic_Drive_Suppr_Kinase"/>
</dbReference>
<feature type="domain" description="Protein kinase" evidence="2">
    <location>
        <begin position="513"/>
        <end position="712"/>
    </location>
</feature>
<dbReference type="GO" id="GO:0004672">
    <property type="term" value="F:protein kinase activity"/>
    <property type="evidence" value="ECO:0007669"/>
    <property type="project" value="InterPro"/>
</dbReference>
<accession>A0AAD6U399</accession>
<feature type="region of interest" description="Disordered" evidence="1">
    <location>
        <begin position="682"/>
        <end position="712"/>
    </location>
</feature>
<dbReference type="PROSITE" id="PS50011">
    <property type="entry name" value="PROTEIN_KINASE_DOM"/>
    <property type="match status" value="1"/>
</dbReference>
<feature type="region of interest" description="Disordered" evidence="1">
    <location>
        <begin position="413"/>
        <end position="446"/>
    </location>
</feature>
<feature type="compositionally biased region" description="Polar residues" evidence="1">
    <location>
        <begin position="258"/>
        <end position="275"/>
    </location>
</feature>
<name>A0AAD6U399_9AGAR</name>
<evidence type="ECO:0000256" key="1">
    <source>
        <dbReference type="SAM" id="MobiDB-lite"/>
    </source>
</evidence>
<sequence>MSVDSDLAARELSSLLEWNPPKLVQSPESPSLCAELIAPLQAYYDKHLHAALSLRHVQLMPSLHKDIGNVASKHFASVSDRGLHSPISDLPKGYGGREGTSVVDAADVASFYNKTTAFLCVRIASKLFLAPRCPHYPQFIMWGNSGDYVEGRPALAEGYGLVLPLQSGKLDIEEEYLDIMDEDLVTALAEVEHSSKVPGNWEIRVVSSDAEALVTDLGRLGLEPTFPYKICRTLGYPSKTSALSRPVDANTMPWTIPPASTTSEEVPCPTSSNPRRSARLNVPNKAGAARTSSSRRSKIKGSGSLKKVVPAAPRRPKNTVYDGTKLKAESFLQLAWCHAVRTDATIIVFHCGTLERIGVRHRQTQTLYLSDLIDVNDCKDPGYVKLHVGLYATLIQDSIDRNIQQRQRLEAVAPVDKGPVEKRPDDGDVLPGTTPKRLKTSHARGSDSETEAALSLAGARDLMLLYVRYALYDSQAPASFIRSAPSLLCISPDGASTTPGVKRSYREEECISITLINEISPGATGIAHNAVLQVVASDGSLFQANVMVKIAFMADQQTRMRHEYDIYKRLASFSVKGIPEVYGLFDDLEGGAIALVMSFCGICLRDLRPSGGRTEYPVSPAQRSQFVDILESIHRAGVRHHDIRAENLTITETGTAIIDFDLADLNPTAGKKRREMERLDNVLGGYHPEGTPSVATTQASAARDSSDEDGKE</sequence>
<dbReference type="GO" id="GO:0005524">
    <property type="term" value="F:ATP binding"/>
    <property type="evidence" value="ECO:0007669"/>
    <property type="project" value="InterPro"/>
</dbReference>
<evidence type="ECO:0000313" key="3">
    <source>
        <dbReference type="EMBL" id="KAJ7088898.1"/>
    </source>
</evidence>
<dbReference type="EMBL" id="JARJCN010000025">
    <property type="protein sequence ID" value="KAJ7088898.1"/>
    <property type="molecule type" value="Genomic_DNA"/>
</dbReference>
<proteinExistence type="predicted"/>
<gene>
    <name evidence="3" type="ORF">B0H15DRAFT_288811</name>
</gene>
<evidence type="ECO:0000259" key="2">
    <source>
        <dbReference type="PROSITE" id="PS50011"/>
    </source>
</evidence>
<dbReference type="AlphaFoldDB" id="A0AAD6U399"/>
<dbReference type="Proteomes" id="UP001222325">
    <property type="component" value="Unassembled WGS sequence"/>
</dbReference>